<evidence type="ECO:0008006" key="3">
    <source>
        <dbReference type="Google" id="ProtNLM"/>
    </source>
</evidence>
<dbReference type="RefSeq" id="WP_209971700.1">
    <property type="nucleotide sequence ID" value="NZ_JAGGLB010000007.1"/>
</dbReference>
<sequence length="135" mass="15692">MDKKNVMEDKQDKLGAKNWYIIDGYLPYKGKVDHDNLEGHEAVMILNCHDEDAEILMDVFYEDREPDTNIPLVVPARRVKCFRMDHPDEIGGIKLEPQLQYSLRFRSQIEVVVQYGRMDVAQPNLAYIGMLGYSE</sequence>
<dbReference type="Gene3D" id="2.60.290.11">
    <property type="entry name" value="TM1070-like"/>
    <property type="match status" value="1"/>
</dbReference>
<gene>
    <name evidence="1" type="ORF">J2Z66_002549</name>
</gene>
<name>A0ABS4ITN8_9BACL</name>
<comment type="caution">
    <text evidence="1">The sequence shown here is derived from an EMBL/GenBank/DDBJ whole genome shotgun (WGS) entry which is preliminary data.</text>
</comment>
<keyword evidence="2" id="KW-1185">Reference proteome</keyword>
<dbReference type="InterPro" id="IPR009794">
    <property type="entry name" value="ASRT"/>
</dbReference>
<dbReference type="Pfam" id="PF07100">
    <property type="entry name" value="ASRT"/>
    <property type="match status" value="1"/>
</dbReference>
<protein>
    <recommendedName>
        <fullName evidence="3">Sensory rhodopsin transducer</fullName>
    </recommendedName>
</protein>
<dbReference type="Proteomes" id="UP001519287">
    <property type="component" value="Unassembled WGS sequence"/>
</dbReference>
<dbReference type="InterPro" id="IPR036698">
    <property type="entry name" value="TM1070-like_sf"/>
</dbReference>
<proteinExistence type="predicted"/>
<accession>A0ABS4ITN8</accession>
<dbReference type="SUPFAM" id="SSF89232">
    <property type="entry name" value="Hypothetical protein TM1070"/>
    <property type="match status" value="1"/>
</dbReference>
<evidence type="ECO:0000313" key="1">
    <source>
        <dbReference type="EMBL" id="MBP1990942.1"/>
    </source>
</evidence>
<dbReference type="EMBL" id="JAGGLB010000007">
    <property type="protein sequence ID" value="MBP1990942.1"/>
    <property type="molecule type" value="Genomic_DNA"/>
</dbReference>
<organism evidence="1 2">
    <name type="scientific">Paenibacillus eucommiae</name>
    <dbReference type="NCBI Taxonomy" id="1355755"/>
    <lineage>
        <taxon>Bacteria</taxon>
        <taxon>Bacillati</taxon>
        <taxon>Bacillota</taxon>
        <taxon>Bacilli</taxon>
        <taxon>Bacillales</taxon>
        <taxon>Paenibacillaceae</taxon>
        <taxon>Paenibacillus</taxon>
    </lineage>
</organism>
<evidence type="ECO:0000313" key="2">
    <source>
        <dbReference type="Proteomes" id="UP001519287"/>
    </source>
</evidence>
<reference evidence="1 2" key="1">
    <citation type="submission" date="2021-03" db="EMBL/GenBank/DDBJ databases">
        <title>Genomic Encyclopedia of Type Strains, Phase IV (KMG-IV): sequencing the most valuable type-strain genomes for metagenomic binning, comparative biology and taxonomic classification.</title>
        <authorList>
            <person name="Goeker M."/>
        </authorList>
    </citation>
    <scope>NUCLEOTIDE SEQUENCE [LARGE SCALE GENOMIC DNA]</scope>
    <source>
        <strain evidence="1 2">DSM 26048</strain>
    </source>
</reference>